<accession>A0A835BLP2</accession>
<evidence type="ECO:0000259" key="5">
    <source>
        <dbReference type="PROSITE" id="PS51015"/>
    </source>
</evidence>
<feature type="compositionally biased region" description="Gly residues" evidence="4">
    <location>
        <begin position="61"/>
        <end position="75"/>
    </location>
</feature>
<evidence type="ECO:0000256" key="4">
    <source>
        <dbReference type="SAM" id="MobiDB-lite"/>
    </source>
</evidence>
<sequence length="788" mass="82755">MSFYLDRLEALRRQHRMMEEAAAVWYAPSPPRARPCYPYRYGSLLLPPRPQHHAVRPPLHGGEGGVGKARGGGAPGTWPGASAARLEAAPASAGAAGGALASMSGSVAPAGWLCDGCAQEMPGSVAPAPARKEEAGGVGADEVRNKRCSMEPATQALCSPPPKRRATSALRRFPPGCGRDAAAPPLPVPAPRDGGSGVPQGSGPPPPPATPLAGRKDGVLFEAAASPSAAAGGDGGSTAGNMVSASDGAACATPDGAHHCPRPALVKPSEIPGKISVPAANGPWNTYDTGSHGIAGTASDDQSLLPRASIVSARRRFPPGCGRRGSPLFTDGGRDKTWPPPSEVVRSDRHGMEVVAPLCSGNADGAAKKDKSEEEEEVASEGDATATCRHGASAAGIGAMGVCASHTTSSEEMIGYTSQCEENKAAGSSCNVLAESLAQGLPEEHVKGDTKSVKPPKSFQKPALNTQCRPLSKETEEETDQLGRHTANGIEDKNEVTTDQGMQDPMSADKCSWTKGKEVATVSHYFGPKKVNVKVQLDKKGDSIMEDILSKVAVDQGNFEHVAQNADARSRVKMICSKFESICRAIVQAVDQRSLKVRRIDLAADKLIRKLPGFTKLGPIVGDVPGVVVGDQFLYRVELALVGLHRPFQGGIDTTKDEDGVLIAISVVASGGYPDELSWPGELVYTGSGKAGCGDQKLEHGNLALKNCIERKVPVRVIHGFKGQNREGGGHSRAREISTFTYDGLYRVAECWREGRPGSKVLKYKLQRIPGQRGLPPHVAKLVRKKNI</sequence>
<feature type="region of interest" description="Disordered" evidence="4">
    <location>
        <begin position="315"/>
        <end position="341"/>
    </location>
</feature>
<feature type="region of interest" description="Disordered" evidence="4">
    <location>
        <begin position="125"/>
        <end position="214"/>
    </location>
</feature>
<feature type="domain" description="YDG" evidence="5">
    <location>
        <begin position="622"/>
        <end position="768"/>
    </location>
</feature>
<dbReference type="AlphaFoldDB" id="A0A835BLP2"/>
<comment type="subcellular location">
    <subcellularLocation>
        <location evidence="1">Chromosome</location>
    </subcellularLocation>
    <subcellularLocation>
        <location evidence="3">Nucleus</location>
    </subcellularLocation>
</comment>
<keyword evidence="2 3" id="KW-0539">Nucleus</keyword>
<keyword evidence="7" id="KW-1185">Reference proteome</keyword>
<dbReference type="PROSITE" id="PS51015">
    <property type="entry name" value="YDG"/>
    <property type="match status" value="1"/>
</dbReference>
<name>A0A835BLP2_9POAL</name>
<feature type="compositionally biased region" description="Low complexity" evidence="4">
    <location>
        <begin position="318"/>
        <end position="327"/>
    </location>
</feature>
<evidence type="ECO:0000256" key="3">
    <source>
        <dbReference type="PROSITE-ProRule" id="PRU00358"/>
    </source>
</evidence>
<organism evidence="6 7">
    <name type="scientific">Digitaria exilis</name>
    <dbReference type="NCBI Taxonomy" id="1010633"/>
    <lineage>
        <taxon>Eukaryota</taxon>
        <taxon>Viridiplantae</taxon>
        <taxon>Streptophyta</taxon>
        <taxon>Embryophyta</taxon>
        <taxon>Tracheophyta</taxon>
        <taxon>Spermatophyta</taxon>
        <taxon>Magnoliopsida</taxon>
        <taxon>Liliopsida</taxon>
        <taxon>Poales</taxon>
        <taxon>Poaceae</taxon>
        <taxon>PACMAD clade</taxon>
        <taxon>Panicoideae</taxon>
        <taxon>Panicodae</taxon>
        <taxon>Paniceae</taxon>
        <taxon>Anthephorinae</taxon>
        <taxon>Digitaria</taxon>
    </lineage>
</organism>
<feature type="region of interest" description="Disordered" evidence="4">
    <location>
        <begin position="444"/>
        <end position="463"/>
    </location>
</feature>
<feature type="region of interest" description="Disordered" evidence="4">
    <location>
        <begin position="468"/>
        <end position="510"/>
    </location>
</feature>
<dbReference type="SMART" id="SM00466">
    <property type="entry name" value="SRA"/>
    <property type="match status" value="1"/>
</dbReference>
<dbReference type="PANTHER" id="PTHR45660:SF85">
    <property type="entry name" value="YDG_SRA DOMAIN CONTAINING PROTEIN-RELATED"/>
    <property type="match status" value="1"/>
</dbReference>
<dbReference type="InterPro" id="IPR015947">
    <property type="entry name" value="PUA-like_sf"/>
</dbReference>
<feature type="compositionally biased region" description="Basic and acidic residues" evidence="4">
    <location>
        <begin position="130"/>
        <end position="149"/>
    </location>
</feature>
<dbReference type="GO" id="GO:0042054">
    <property type="term" value="F:histone methyltransferase activity"/>
    <property type="evidence" value="ECO:0007669"/>
    <property type="project" value="TreeGrafter"/>
</dbReference>
<evidence type="ECO:0000256" key="2">
    <source>
        <dbReference type="ARBA" id="ARBA00023242"/>
    </source>
</evidence>
<feature type="region of interest" description="Disordered" evidence="4">
    <location>
        <begin position="50"/>
        <end position="81"/>
    </location>
</feature>
<evidence type="ECO:0000256" key="1">
    <source>
        <dbReference type="ARBA" id="ARBA00004286"/>
    </source>
</evidence>
<protein>
    <recommendedName>
        <fullName evidence="5">YDG domain-containing protein</fullName>
    </recommendedName>
</protein>
<dbReference type="Gene3D" id="2.30.280.10">
    <property type="entry name" value="SRA-YDG"/>
    <property type="match status" value="1"/>
</dbReference>
<dbReference type="Pfam" id="PF02182">
    <property type="entry name" value="SAD_SRA"/>
    <property type="match status" value="1"/>
</dbReference>
<dbReference type="EMBL" id="JACEFO010001795">
    <property type="protein sequence ID" value="KAF8701909.1"/>
    <property type="molecule type" value="Genomic_DNA"/>
</dbReference>
<dbReference type="InterPro" id="IPR051357">
    <property type="entry name" value="H3K9_HMTase_SUVAR3-9"/>
</dbReference>
<dbReference type="GO" id="GO:0005694">
    <property type="term" value="C:chromosome"/>
    <property type="evidence" value="ECO:0007669"/>
    <property type="project" value="UniProtKB-SubCell"/>
</dbReference>
<gene>
    <name evidence="6" type="ORF">HU200_033237</name>
</gene>
<evidence type="ECO:0000313" key="7">
    <source>
        <dbReference type="Proteomes" id="UP000636709"/>
    </source>
</evidence>
<dbReference type="Proteomes" id="UP000636709">
    <property type="component" value="Unassembled WGS sequence"/>
</dbReference>
<comment type="caution">
    <text evidence="6">The sequence shown here is derived from an EMBL/GenBank/DDBJ whole genome shotgun (WGS) entry which is preliminary data.</text>
</comment>
<reference evidence="6" key="1">
    <citation type="submission" date="2020-07" db="EMBL/GenBank/DDBJ databases">
        <title>Genome sequence and genetic diversity analysis of an under-domesticated orphan crop, white fonio (Digitaria exilis).</title>
        <authorList>
            <person name="Bennetzen J.L."/>
            <person name="Chen S."/>
            <person name="Ma X."/>
            <person name="Wang X."/>
            <person name="Yssel A.E.J."/>
            <person name="Chaluvadi S.R."/>
            <person name="Johnson M."/>
            <person name="Gangashetty P."/>
            <person name="Hamidou F."/>
            <person name="Sanogo M.D."/>
            <person name="Zwaenepoel A."/>
            <person name="Wallace J."/>
            <person name="Van De Peer Y."/>
            <person name="Van Deynze A."/>
        </authorList>
    </citation>
    <scope>NUCLEOTIDE SEQUENCE</scope>
    <source>
        <tissue evidence="6">Leaves</tissue>
    </source>
</reference>
<dbReference type="InterPro" id="IPR003105">
    <property type="entry name" value="SRA_YDG"/>
</dbReference>
<feature type="region of interest" description="Disordered" evidence="4">
    <location>
        <begin position="360"/>
        <end position="383"/>
    </location>
</feature>
<evidence type="ECO:0000313" key="6">
    <source>
        <dbReference type="EMBL" id="KAF8701909.1"/>
    </source>
</evidence>
<dbReference type="SUPFAM" id="SSF88697">
    <property type="entry name" value="PUA domain-like"/>
    <property type="match status" value="1"/>
</dbReference>
<dbReference type="PANTHER" id="PTHR45660">
    <property type="entry name" value="HISTONE-LYSINE N-METHYLTRANSFERASE SETMAR"/>
    <property type="match status" value="1"/>
</dbReference>
<dbReference type="GO" id="GO:0005634">
    <property type="term" value="C:nucleus"/>
    <property type="evidence" value="ECO:0007669"/>
    <property type="project" value="UniProtKB-SubCell"/>
</dbReference>
<dbReference type="GO" id="GO:0003690">
    <property type="term" value="F:double-stranded DNA binding"/>
    <property type="evidence" value="ECO:0007669"/>
    <property type="project" value="TreeGrafter"/>
</dbReference>
<proteinExistence type="predicted"/>
<dbReference type="InterPro" id="IPR036987">
    <property type="entry name" value="SRA-YDG_sf"/>
</dbReference>
<dbReference type="OrthoDB" id="5792673at2759"/>